<dbReference type="InterPro" id="IPR007484">
    <property type="entry name" value="Peptidase_M28"/>
</dbReference>
<dbReference type="InterPro" id="IPR003137">
    <property type="entry name" value="PA_domain"/>
</dbReference>
<evidence type="ECO:0000259" key="2">
    <source>
        <dbReference type="Pfam" id="PF02225"/>
    </source>
</evidence>
<sequence length="757" mass="84838">MLKGHRNVSISSLLIFLLIVFPVQPALAFSTYGFVAARQREQEEREARFDALLKRENLRDWMQRLSARPHHVGSPAGRENAEFIAAQFRSWGYQTEIEEFKVLFPTPRTRLLELVAPETYRARLEEPSLKEDRTSSNVGEALPPYNAYSVDGDVTGELVYVNYGLPRDYEVLREHGIDVRGKIVIARYGASWRGIKPKVAAEHGAIGCIIYSDPRDDGYFQGDVYPKGAWRNEWGVQRGSVADMPLYPGDPLTPNVGATEGAKRLDRKEAPTLTKIPVLPISYGDALPLLRALGGPVAPPEWRGALPITYHIGPGPARVHLKLEFDWKLVPAYDVIARLPGAEFPDEWIIRGNHHDAWVFGADDPVSGLVAMMEEARAIGQLVQSGWRPKRTIVYCAWDGEEPGLLGSTEWVEAHAAELHQKAAVYINSDSNGRGFLGVGGSHTLERFANETARAVADPQKGISVWERLRDLRLVRGSADERRDARERRDLRIAALGSGSDYTPFLQHIGIASLNIGYGGEDGGGSYHSNYDSFDHFTRFIDPNFDYGLALAKTGGRLVMRLADADVLPLAFGNFADTIGTYVRELMRLTDSMREETEERNRLLDERALTNVADPKERYVPPEREAPVPYLNFAPLQNALVRLQEAARRYDRAAERALSGGRTLSREQRAALDRLLTETERAMTRDEGLPRRPWFKHQIYAPGFYTGYGVKTLPGVREAIEQRNWDEATREIEVVAQTLRAVADKIEQAAKMLEEAS</sequence>
<organism evidence="5 6">
    <name type="scientific">Pyrinomonas methylaliphatogenes</name>
    <dbReference type="NCBI Taxonomy" id="454194"/>
    <lineage>
        <taxon>Bacteria</taxon>
        <taxon>Pseudomonadati</taxon>
        <taxon>Acidobacteriota</taxon>
        <taxon>Blastocatellia</taxon>
        <taxon>Blastocatellales</taxon>
        <taxon>Pyrinomonadaceae</taxon>
        <taxon>Pyrinomonas</taxon>
    </lineage>
</organism>
<keyword evidence="5" id="KW-0378">Hydrolase</keyword>
<feature type="domain" description="Peptidase M28" evidence="4">
    <location>
        <begin position="335"/>
        <end position="537"/>
    </location>
</feature>
<dbReference type="PANTHER" id="PTHR10404:SF46">
    <property type="entry name" value="VACUOLAR PROTEIN SORTING-ASSOCIATED PROTEIN 70"/>
    <property type="match status" value="1"/>
</dbReference>
<keyword evidence="5" id="KW-0031">Aminopeptidase</keyword>
<dbReference type="FunFam" id="3.40.630.10:FF:000101">
    <property type="entry name" value="N-acetylated alpha-linked acidic dipeptidase like 1"/>
    <property type="match status" value="1"/>
</dbReference>
<dbReference type="OrthoDB" id="233977at2"/>
<dbReference type="CDD" id="cd02121">
    <property type="entry name" value="PA_GCPII_like"/>
    <property type="match status" value="1"/>
</dbReference>
<dbReference type="InterPro" id="IPR046450">
    <property type="entry name" value="PA_dom_sf"/>
</dbReference>
<feature type="domain" description="Transferrin receptor-like dimerisation" evidence="3">
    <location>
        <begin position="631"/>
        <end position="746"/>
    </location>
</feature>
<dbReference type="CDD" id="cd08022">
    <property type="entry name" value="M28_PSMA_like"/>
    <property type="match status" value="1"/>
</dbReference>
<dbReference type="Pfam" id="PF04253">
    <property type="entry name" value="TFR_dimer"/>
    <property type="match status" value="1"/>
</dbReference>
<evidence type="ECO:0000256" key="1">
    <source>
        <dbReference type="ARBA" id="ARBA00005634"/>
    </source>
</evidence>
<dbReference type="InterPro" id="IPR036757">
    <property type="entry name" value="TFR-like_dimer_dom_sf"/>
</dbReference>
<dbReference type="InterPro" id="IPR039373">
    <property type="entry name" value="Peptidase_M28B"/>
</dbReference>
<keyword evidence="5" id="KW-0121">Carboxypeptidase</keyword>
<dbReference type="Gene3D" id="3.50.30.30">
    <property type="match status" value="1"/>
</dbReference>
<dbReference type="SUPFAM" id="SSF53187">
    <property type="entry name" value="Zn-dependent exopeptidases"/>
    <property type="match status" value="1"/>
</dbReference>
<dbReference type="STRING" id="454194.PYK22_00693"/>
<dbReference type="EMBL" id="CBXV010000002">
    <property type="protein sequence ID" value="CDM64698.1"/>
    <property type="molecule type" value="Genomic_DNA"/>
</dbReference>
<evidence type="ECO:0000313" key="5">
    <source>
        <dbReference type="EMBL" id="CDM64698.1"/>
    </source>
</evidence>
<dbReference type="Gene3D" id="3.40.630.10">
    <property type="entry name" value="Zn peptidases"/>
    <property type="match status" value="1"/>
</dbReference>
<evidence type="ECO:0000259" key="3">
    <source>
        <dbReference type="Pfam" id="PF04253"/>
    </source>
</evidence>
<keyword evidence="6" id="KW-1185">Reference proteome</keyword>
<dbReference type="Gene3D" id="1.20.930.40">
    <property type="entry name" value="Transferrin receptor-like, dimerisation domain"/>
    <property type="match status" value="1"/>
</dbReference>
<dbReference type="InterPro" id="IPR007365">
    <property type="entry name" value="TFR-like_dimer_dom"/>
</dbReference>
<reference evidence="5 6" key="2">
    <citation type="submission" date="2015-01" db="EMBL/GenBank/DDBJ databases">
        <title>Complete genome sequence of Pyrinomonas methylaliphatogenes type strain K22T.</title>
        <authorList>
            <person name="Lee K.C.Y."/>
            <person name="Power J.F."/>
            <person name="Dunfield P.F."/>
            <person name="Morgan X.C."/>
            <person name="Huttenhower C."/>
            <person name="Stott M.B."/>
        </authorList>
    </citation>
    <scope>NUCLEOTIDE SEQUENCE [LARGE SCALE GENOMIC DNA]</scope>
    <source>
        <strain evidence="5 6">K22</strain>
    </source>
</reference>
<reference evidence="5 6" key="1">
    <citation type="submission" date="2013-12" db="EMBL/GenBank/DDBJ databases">
        <authorList>
            <person name="Stott M."/>
        </authorList>
    </citation>
    <scope>NUCLEOTIDE SEQUENCE [LARGE SCALE GENOMIC DNA]</scope>
    <source>
        <strain evidence="5 6">K22</strain>
    </source>
</reference>
<name>A0A0B6WTZ5_9BACT</name>
<keyword evidence="5" id="KW-0645">Protease</keyword>
<dbReference type="EC" id="3.4.17.21" evidence="5"/>
<gene>
    <name evidence="5" type="ORF">PYK22_00693</name>
</gene>
<evidence type="ECO:0000259" key="4">
    <source>
        <dbReference type="Pfam" id="PF04389"/>
    </source>
</evidence>
<dbReference type="SUPFAM" id="SSF47672">
    <property type="entry name" value="Transferrin receptor-like dimerisation domain"/>
    <property type="match status" value="1"/>
</dbReference>
<dbReference type="Proteomes" id="UP000031518">
    <property type="component" value="Unassembled WGS sequence"/>
</dbReference>
<feature type="domain" description="PA" evidence="2">
    <location>
        <begin position="154"/>
        <end position="218"/>
    </location>
</feature>
<dbReference type="Pfam" id="PF02225">
    <property type="entry name" value="PA"/>
    <property type="match status" value="1"/>
</dbReference>
<evidence type="ECO:0000313" key="6">
    <source>
        <dbReference type="Proteomes" id="UP000031518"/>
    </source>
</evidence>
<accession>A0A0B6WTZ5</accession>
<dbReference type="AlphaFoldDB" id="A0A0B6WTZ5"/>
<proteinExistence type="inferred from homology"/>
<comment type="similarity">
    <text evidence="1">Belongs to the peptidase M28 family. M28B subfamily.</text>
</comment>
<dbReference type="Pfam" id="PF04389">
    <property type="entry name" value="Peptidase_M28"/>
    <property type="match status" value="1"/>
</dbReference>
<dbReference type="SUPFAM" id="SSF52025">
    <property type="entry name" value="PA domain"/>
    <property type="match status" value="1"/>
</dbReference>
<dbReference type="PANTHER" id="PTHR10404">
    <property type="entry name" value="N-ACETYLATED-ALPHA-LINKED ACIDIC DIPEPTIDASE"/>
    <property type="match status" value="1"/>
</dbReference>
<dbReference type="RefSeq" id="WP_041974299.1">
    <property type="nucleotide sequence ID" value="NZ_CBXV010000002.1"/>
</dbReference>
<protein>
    <submittedName>
        <fullName evidence="5">Predicted aminopeptidase</fullName>
        <ecNumber evidence="5">3.4.17.21</ecNumber>
    </submittedName>
</protein>
<dbReference type="GO" id="GO:0004181">
    <property type="term" value="F:metallocarboxypeptidase activity"/>
    <property type="evidence" value="ECO:0007669"/>
    <property type="project" value="UniProtKB-EC"/>
</dbReference>
<dbReference type="GO" id="GO:0004177">
    <property type="term" value="F:aminopeptidase activity"/>
    <property type="evidence" value="ECO:0007669"/>
    <property type="project" value="UniProtKB-KW"/>
</dbReference>